<sequence length="705" mass="79900">MMSIRFRLSEADCITLNGIDHVLEHYDELGVILRARDASSRRLSFSHEEIMQLLSQPDVRLERDYFAAGQIARRARCDQRYLSSLPPEARQKLLWKASYCEAFLEAEAKHKACRTLGSISQILPALTMRVDERETICQLPAGNHKVGKPVTRFLPPSPTALRSWIRLYERCARSPLAFLRKRRSDLSYARKLVGETEILLAECVSEYLSRNKPSQQMVVDRTRTRFIETNEKRALLGLPALPIPSARSVRRRIAKLDPFEVTVRREGAEFAKRKFAFYEEGVSTSYPLERIEMDEWNIDVVSLFGRSGALDALRPEERARFEVGRRWLYVALDCATRCIVSLRIVVNPSAEDAIRALELITIDKTPIARAANCDSDWPYFGGIGTLVTDQGAAFASADFRSAVCDLHGTYEAPPAGVPKLRAGIERLFGTFGAQLMPYLIGRTFSNPQERGDYPSEQWAALTDDELAEIFTNFVVDIYHNTPHSGLGGETPANAWKRLANERWITPPPTLIERTVVFGVPLQRKIGRHGVLVHGIHYSCSELQQALLTGHNRMVRVRVNPRDLTFICVEVAGEWRIAEAVSKAVTGLSLEEWQRLVFELRCKHRGEAALSEEIIRKARKRLVSIDQRARELMRIQPDRTTAGDLEQLEKTLFLGLRIKLSGHETEDLVPITDDLFGDVITPFQAAVDHENLTEADDQKPWELSDD</sequence>
<dbReference type="Pfam" id="PF09299">
    <property type="entry name" value="Mu-transpos_C"/>
    <property type="match status" value="1"/>
</dbReference>
<proteinExistence type="predicted"/>
<dbReference type="InterPro" id="IPR012337">
    <property type="entry name" value="RNaseH-like_sf"/>
</dbReference>
<name>C0G5J7_9HYPH</name>
<dbReference type="EMBL" id="ACJD01000003">
    <property type="protein sequence ID" value="EEH14281.1"/>
    <property type="molecule type" value="Genomic_DNA"/>
</dbReference>
<dbReference type="InterPro" id="IPR015378">
    <property type="entry name" value="Transposase-like_Mu_C"/>
</dbReference>
<organism evidence="2 3">
    <name type="scientific">Brucella ceti str. Cudo</name>
    <dbReference type="NCBI Taxonomy" id="595497"/>
    <lineage>
        <taxon>Bacteria</taxon>
        <taxon>Pseudomonadati</taxon>
        <taxon>Pseudomonadota</taxon>
        <taxon>Alphaproteobacteria</taxon>
        <taxon>Hyphomicrobiales</taxon>
        <taxon>Brucellaceae</taxon>
        <taxon>Brucella/Ochrobactrum group</taxon>
        <taxon>Brucella</taxon>
    </lineage>
</organism>
<dbReference type="AlphaFoldDB" id="C0G5J7"/>
<protein>
    <submittedName>
        <fullName evidence="2">Transposase</fullName>
    </submittedName>
</protein>
<reference evidence="2 3" key="1">
    <citation type="submission" date="2009-03" db="EMBL/GenBank/DDBJ databases">
        <authorList>
            <person name="Setubal J.C."/>
            <person name="Boyle S."/>
            <person name="Crasta O.R."/>
            <person name="Gillespie J.J."/>
            <person name="Kenyon R.W."/>
            <person name="Lu J."/>
            <person name="Mane S."/>
            <person name="Nagrani S."/>
            <person name="Shallom J.M."/>
            <person name="Shallom S."/>
            <person name="Shukla M."/>
            <person name="Snyder E.E."/>
            <person name="Sobral B.W."/>
            <person name="Wattam A.R."/>
            <person name="Will R."/>
            <person name="Williams K."/>
            <person name="Yoo H."/>
            <person name="Bruce D.H."/>
            <person name="Detter C."/>
            <person name="Munk C."/>
            <person name="Brettin T.S."/>
            <person name="Ficht T."/>
        </authorList>
    </citation>
    <scope>NUCLEOTIDE SEQUENCE [LARGE SCALE GENOMIC DNA]</scope>
    <source>
        <strain evidence="2 3">Cudo</strain>
    </source>
</reference>
<dbReference type="Proteomes" id="UP000003678">
    <property type="component" value="Unassembled WGS sequence"/>
</dbReference>
<evidence type="ECO:0000313" key="3">
    <source>
        <dbReference type="Proteomes" id="UP000003678"/>
    </source>
</evidence>
<dbReference type="Gene3D" id="3.30.420.10">
    <property type="entry name" value="Ribonuclease H-like superfamily/Ribonuclease H"/>
    <property type="match status" value="1"/>
</dbReference>
<comment type="caution">
    <text evidence="2">The sequence shown here is derived from an EMBL/GenBank/DDBJ whole genome shotgun (WGS) entry which is preliminary data.</text>
</comment>
<dbReference type="PROSITE" id="PS50994">
    <property type="entry name" value="INTEGRASE"/>
    <property type="match status" value="1"/>
</dbReference>
<dbReference type="GO" id="GO:0015074">
    <property type="term" value="P:DNA integration"/>
    <property type="evidence" value="ECO:0007669"/>
    <property type="project" value="InterPro"/>
</dbReference>
<feature type="domain" description="Integrase catalytic" evidence="1">
    <location>
        <begin position="283"/>
        <end position="499"/>
    </location>
</feature>
<dbReference type="GO" id="GO:0003676">
    <property type="term" value="F:nucleic acid binding"/>
    <property type="evidence" value="ECO:0007669"/>
    <property type="project" value="InterPro"/>
</dbReference>
<dbReference type="SUPFAM" id="SSF53098">
    <property type="entry name" value="Ribonuclease H-like"/>
    <property type="match status" value="1"/>
</dbReference>
<accession>C0G5J7</accession>
<evidence type="ECO:0000259" key="1">
    <source>
        <dbReference type="PROSITE" id="PS50994"/>
    </source>
</evidence>
<dbReference type="InterPro" id="IPR001584">
    <property type="entry name" value="Integrase_cat-core"/>
</dbReference>
<evidence type="ECO:0000313" key="2">
    <source>
        <dbReference type="EMBL" id="EEH14281.1"/>
    </source>
</evidence>
<gene>
    <name evidence="2" type="ORF">BCETI_3000007</name>
</gene>
<dbReference type="InterPro" id="IPR036397">
    <property type="entry name" value="RNaseH_sf"/>
</dbReference>